<protein>
    <submittedName>
        <fullName evidence="1">Uncharacterized protein</fullName>
    </submittedName>
</protein>
<name>A0A6J5KW25_9CAUD</name>
<organism evidence="1">
    <name type="scientific">uncultured Caudovirales phage</name>
    <dbReference type="NCBI Taxonomy" id="2100421"/>
    <lineage>
        <taxon>Viruses</taxon>
        <taxon>Duplodnaviria</taxon>
        <taxon>Heunggongvirae</taxon>
        <taxon>Uroviricota</taxon>
        <taxon>Caudoviricetes</taxon>
        <taxon>Peduoviridae</taxon>
        <taxon>Maltschvirus</taxon>
        <taxon>Maltschvirus maltsch</taxon>
    </lineage>
</organism>
<dbReference type="EMBL" id="LR796185">
    <property type="protein sequence ID" value="CAB4125187.1"/>
    <property type="molecule type" value="Genomic_DNA"/>
</dbReference>
<proteinExistence type="predicted"/>
<gene>
    <name evidence="1" type="ORF">UFOVP55_74</name>
</gene>
<accession>A0A6J5KW25</accession>
<reference evidence="1" key="1">
    <citation type="submission" date="2020-04" db="EMBL/GenBank/DDBJ databases">
        <authorList>
            <person name="Chiriac C."/>
            <person name="Salcher M."/>
            <person name="Ghai R."/>
            <person name="Kavagutti S V."/>
        </authorList>
    </citation>
    <scope>NUCLEOTIDE SEQUENCE</scope>
</reference>
<sequence length="388" mass="39442">MTFSLKHTFSSPKADGTDATLVQPSNWNAEHTITLGAGKVLGRDASGAGAVQELPLSFDATGQSMIPPSGTTASRPATPLAGMVRFNTSTSKFELYNGTAWGSVGGGASISDTAPSSAAAGDLWWKSDEGQMYVYYTDANSSQWVVANMFAGGAGVYLPLTGGAISGSLTIGGVPAVAVTPGTSGNVLTSTGSAWASSAPSSIVPTPTAIGQIPFSTNGSTYTATQKIVQGTAVASTSGTAIDFTSIPSWVKRITVMFNVMSTSGTSSVQAQIGSTSGGIENTGYTCLLSVSQSGVQYYPIATGFGITGGTSGGWTAAAYVYTGLINLTSFGSNIWVADIRLSGGSATSNQYFGTGYKTLSDVLSQVRITTVNGTDSFDAGSINILYE</sequence>
<evidence type="ECO:0000313" key="1">
    <source>
        <dbReference type="EMBL" id="CAB4125187.1"/>
    </source>
</evidence>